<dbReference type="GO" id="GO:0005764">
    <property type="term" value="C:lysosome"/>
    <property type="evidence" value="ECO:0007669"/>
    <property type="project" value="UniProtKB-SubCell"/>
</dbReference>
<keyword evidence="6" id="KW-0053">Apoptosis</keyword>
<evidence type="ECO:0000256" key="4">
    <source>
        <dbReference type="ARBA" id="ARBA00012036"/>
    </source>
</evidence>
<gene>
    <name evidence="19" type="ORF">WMY93_001822</name>
</gene>
<dbReference type="AlphaFoldDB" id="A0AAW0Q6W5"/>
<keyword evidence="7" id="KW-0540">Nuclease</keyword>
<evidence type="ECO:0000256" key="13">
    <source>
        <dbReference type="ARBA" id="ARBA00023228"/>
    </source>
</evidence>
<dbReference type="GO" id="GO:0006309">
    <property type="term" value="P:apoptotic DNA fragmentation"/>
    <property type="evidence" value="ECO:0007669"/>
    <property type="project" value="TreeGrafter"/>
</dbReference>
<evidence type="ECO:0000256" key="17">
    <source>
        <dbReference type="ARBA" id="ARBA00043033"/>
    </source>
</evidence>
<evidence type="ECO:0000313" key="19">
    <source>
        <dbReference type="EMBL" id="KAK7938496.1"/>
    </source>
</evidence>
<reference evidence="20" key="1">
    <citation type="submission" date="2024-04" db="EMBL/GenBank/DDBJ databases">
        <title>Salinicola lusitanus LLJ914,a marine bacterium isolated from the Okinawa Trough.</title>
        <authorList>
            <person name="Li J."/>
        </authorList>
    </citation>
    <scope>NUCLEOTIDE SEQUENCE [LARGE SCALE GENOMIC DNA]</scope>
</reference>
<keyword evidence="20" id="KW-1185">Reference proteome</keyword>
<evidence type="ECO:0000256" key="14">
    <source>
        <dbReference type="ARBA" id="ARBA00039868"/>
    </source>
</evidence>
<proteinExistence type="inferred from homology"/>
<keyword evidence="12" id="KW-0325">Glycoprotein</keyword>
<evidence type="ECO:0000256" key="7">
    <source>
        <dbReference type="ARBA" id="ARBA00022722"/>
    </source>
</evidence>
<protein>
    <recommendedName>
        <fullName evidence="14">Deoxyribonuclease-2-alpha</fullName>
        <ecNumber evidence="4">3.1.22.1</ecNumber>
    </recommendedName>
    <alternativeName>
        <fullName evidence="15">Acid DNase</fullName>
    </alternativeName>
    <alternativeName>
        <fullName evidence="17">Deoxyribonuclease II alpha</fullName>
    </alternativeName>
    <alternativeName>
        <fullName evidence="16">Lysosomal DNase II</fullName>
    </alternativeName>
</protein>
<evidence type="ECO:0000256" key="9">
    <source>
        <dbReference type="ARBA" id="ARBA00022759"/>
    </source>
</evidence>
<keyword evidence="9" id="KW-0255">Endonuclease</keyword>
<evidence type="ECO:0000256" key="11">
    <source>
        <dbReference type="ARBA" id="ARBA00023157"/>
    </source>
</evidence>
<evidence type="ECO:0000256" key="5">
    <source>
        <dbReference type="ARBA" id="ARBA00022473"/>
    </source>
</evidence>
<dbReference type="GO" id="GO:0004531">
    <property type="term" value="F:deoxyribonuclease II activity"/>
    <property type="evidence" value="ECO:0007669"/>
    <property type="project" value="UniProtKB-EC"/>
</dbReference>
<dbReference type="EMBL" id="JBBPFD010000002">
    <property type="protein sequence ID" value="KAK7938496.1"/>
    <property type="molecule type" value="Genomic_DNA"/>
</dbReference>
<keyword evidence="5" id="KW-0217">Developmental protein</keyword>
<evidence type="ECO:0000256" key="3">
    <source>
        <dbReference type="ARBA" id="ARBA00007527"/>
    </source>
</evidence>
<comment type="similarity">
    <text evidence="3">Belongs to the DNase II family.</text>
</comment>
<comment type="function">
    <text evidence="18">Hydrolyzes DNA under acidic conditions with a preference for double-stranded DNA. Plays a major role in the clearance of nucleic acids generated through apoptosis, hence preventing autoinflammation. Necessary for proper fetal development and for definitive erythropoiesis in fetal liver and bone marrow, where it degrades nuclear DNA expelled from erythroid precursor cells.</text>
</comment>
<accession>A0AAW0Q6W5</accession>
<dbReference type="CDD" id="cd09120">
    <property type="entry name" value="PLDc_DNaseII_1"/>
    <property type="match status" value="1"/>
</dbReference>
<evidence type="ECO:0000256" key="1">
    <source>
        <dbReference type="ARBA" id="ARBA00000447"/>
    </source>
</evidence>
<evidence type="ECO:0000256" key="8">
    <source>
        <dbReference type="ARBA" id="ARBA00022729"/>
    </source>
</evidence>
<dbReference type="Pfam" id="PF03265">
    <property type="entry name" value="DNase_II"/>
    <property type="match status" value="1"/>
</dbReference>
<evidence type="ECO:0000256" key="15">
    <source>
        <dbReference type="ARBA" id="ARBA00041393"/>
    </source>
</evidence>
<comment type="caution">
    <text evidence="19">The sequence shown here is derived from an EMBL/GenBank/DDBJ whole genome shotgun (WGS) entry which is preliminary data.</text>
</comment>
<evidence type="ECO:0000256" key="6">
    <source>
        <dbReference type="ARBA" id="ARBA00022703"/>
    </source>
</evidence>
<dbReference type="PANTHER" id="PTHR10858">
    <property type="entry name" value="DEOXYRIBONUCLEASE II"/>
    <property type="match status" value="1"/>
</dbReference>
<keyword evidence="13" id="KW-0458">Lysosome</keyword>
<dbReference type="PANTHER" id="PTHR10858:SF9">
    <property type="entry name" value="DEOXYRIBONUCLEASE-2-ALPHA"/>
    <property type="match status" value="1"/>
</dbReference>
<organism evidence="19 20">
    <name type="scientific">Mugilogobius chulae</name>
    <name type="common">yellowstripe goby</name>
    <dbReference type="NCBI Taxonomy" id="88201"/>
    <lineage>
        <taxon>Eukaryota</taxon>
        <taxon>Metazoa</taxon>
        <taxon>Chordata</taxon>
        <taxon>Craniata</taxon>
        <taxon>Vertebrata</taxon>
        <taxon>Euteleostomi</taxon>
        <taxon>Actinopterygii</taxon>
        <taxon>Neopterygii</taxon>
        <taxon>Teleostei</taxon>
        <taxon>Neoteleostei</taxon>
        <taxon>Acanthomorphata</taxon>
        <taxon>Gobiaria</taxon>
        <taxon>Gobiiformes</taxon>
        <taxon>Gobioidei</taxon>
        <taxon>Gobiidae</taxon>
        <taxon>Gobionellinae</taxon>
        <taxon>Mugilogobius</taxon>
    </lineage>
</organism>
<evidence type="ECO:0000256" key="16">
    <source>
        <dbReference type="ARBA" id="ARBA00041918"/>
    </source>
</evidence>
<sequence>MAEMLTGQSKMFTEQSVPVAFGSVSESVSLRVCLEESRLDCVPQESRLDCVLQESHLDCVPQESRFRLCPAGVTFRLCSAGVTFRLCPAGVTFRLCPAGVTFRLCPAGVTFRLCPAGVTFRLCPAGVTFRLCPAGVTFRLCPAGVTFRLCPAGVTFRLCPAGVTFRLCPAGVTFRLCPAGVTFRLCPQESRLDCVLQESRLDCVLQESRLDCVLQESRLDCVPQESRLDCVLQESRLDCVLQESRLDCVPQESRLDCVPQESRLDCVPQESRLDCVPQESRLDCVLQESRLDCVLQESRLDCVPQESHLDCVLQESHLDCVLQESRLDCVTFRLCPAGVMLLLLSLVLVLSSADGVRLSCKNEKNENVDWFIVYKQPAGLKYVYMDDDGMKEHDKQVTETLVNTLSPMLKSVRDMEDSFGFLSYNDQPPGSVSPTSGHSKGVVMGDSQSNQAVWMVHSTPQFPYRRDQNYFWPDSGKANAQTFMCVSLSYKALVTVGLHLQNIKALVYDYDLPDDFPKELRDAVQKTTQDTRDTSLQGQLKALSTRDGNQLNIMAKQNGPTAQNGDMYVQLANAFQSDMAAQTFGGQQGRDASFCSGNYKVLNVKKIKTELGKWVPSRDHSKWAVTTTDGITMTCIGDSNRASTQYDRAGGALCITNPKVKDYFMDFKEETEDCGAKI</sequence>
<evidence type="ECO:0000256" key="18">
    <source>
        <dbReference type="ARBA" id="ARBA00045381"/>
    </source>
</evidence>
<evidence type="ECO:0000256" key="12">
    <source>
        <dbReference type="ARBA" id="ARBA00023180"/>
    </source>
</evidence>
<comment type="subcellular location">
    <subcellularLocation>
        <location evidence="2">Lysosome</location>
    </subcellularLocation>
</comment>
<keyword evidence="11" id="KW-1015">Disulfide bond</keyword>
<dbReference type="Proteomes" id="UP001460270">
    <property type="component" value="Unassembled WGS sequence"/>
</dbReference>
<dbReference type="EC" id="3.1.22.1" evidence="4"/>
<name>A0AAW0Q6W5_9GOBI</name>
<comment type="catalytic activity">
    <reaction evidence="1">
        <text>Endonucleolytic cleavage to nucleoside 3'-phosphates and 3'-phosphooligonucleotide end-products.</text>
        <dbReference type="EC" id="3.1.22.1"/>
    </reaction>
</comment>
<evidence type="ECO:0000313" key="20">
    <source>
        <dbReference type="Proteomes" id="UP001460270"/>
    </source>
</evidence>
<evidence type="ECO:0000256" key="2">
    <source>
        <dbReference type="ARBA" id="ARBA00004371"/>
    </source>
</evidence>
<dbReference type="InterPro" id="IPR004947">
    <property type="entry name" value="DNase_II"/>
</dbReference>
<keyword evidence="10" id="KW-0378">Hydrolase</keyword>
<evidence type="ECO:0000256" key="10">
    <source>
        <dbReference type="ARBA" id="ARBA00022801"/>
    </source>
</evidence>
<keyword evidence="8" id="KW-0732">Signal</keyword>